<name>A0A0N1P129_9EURO</name>
<dbReference type="GO" id="GO:0016020">
    <property type="term" value="C:membrane"/>
    <property type="evidence" value="ECO:0007669"/>
    <property type="project" value="TreeGrafter"/>
</dbReference>
<feature type="transmembrane region" description="Helical" evidence="1">
    <location>
        <begin position="168"/>
        <end position="187"/>
    </location>
</feature>
<dbReference type="OrthoDB" id="419711at2759"/>
<gene>
    <name evidence="2" type="ORF">AB675_6948</name>
</gene>
<keyword evidence="3" id="KW-1185">Reference proteome</keyword>
<evidence type="ECO:0000313" key="2">
    <source>
        <dbReference type="EMBL" id="KPI43165.1"/>
    </source>
</evidence>
<protein>
    <recommendedName>
        <fullName evidence="4">FAR-17a/AIG1-like protein</fullName>
    </recommendedName>
</protein>
<reference evidence="2 3" key="1">
    <citation type="submission" date="2015-06" db="EMBL/GenBank/DDBJ databases">
        <title>Draft genome of the ant-associated black yeast Phialophora attae CBS 131958.</title>
        <authorList>
            <person name="Moreno L.F."/>
            <person name="Stielow B.J."/>
            <person name="de Hoog S."/>
            <person name="Vicente V.A."/>
            <person name="Weiss V.A."/>
            <person name="de Vries M."/>
            <person name="Cruz L.M."/>
            <person name="Souza E.M."/>
        </authorList>
    </citation>
    <scope>NUCLEOTIDE SEQUENCE [LARGE SCALE GENOMIC DNA]</scope>
    <source>
        <strain evidence="2 3">CBS 131958</strain>
    </source>
</reference>
<dbReference type="AlphaFoldDB" id="A0A0N1P129"/>
<feature type="transmembrane region" description="Helical" evidence="1">
    <location>
        <begin position="106"/>
        <end position="125"/>
    </location>
</feature>
<keyword evidence="1" id="KW-0812">Transmembrane</keyword>
<keyword evidence="1" id="KW-0472">Membrane</keyword>
<keyword evidence="1" id="KW-1133">Transmembrane helix</keyword>
<dbReference type="RefSeq" id="XP_018003128.1">
    <property type="nucleotide sequence ID" value="XM_018147277.1"/>
</dbReference>
<evidence type="ECO:0000256" key="1">
    <source>
        <dbReference type="SAM" id="Phobius"/>
    </source>
</evidence>
<dbReference type="PANTHER" id="PTHR12242">
    <property type="entry name" value="OS02G0130600 PROTEIN-RELATED"/>
    <property type="match status" value="1"/>
</dbReference>
<dbReference type="GeneID" id="28739156"/>
<evidence type="ECO:0008006" key="4">
    <source>
        <dbReference type="Google" id="ProtNLM"/>
    </source>
</evidence>
<evidence type="ECO:0000313" key="3">
    <source>
        <dbReference type="Proteomes" id="UP000038010"/>
    </source>
</evidence>
<feature type="transmembrane region" description="Helical" evidence="1">
    <location>
        <begin position="207"/>
        <end position="231"/>
    </location>
</feature>
<dbReference type="STRING" id="1664694.A0A0N1P129"/>
<dbReference type="VEuPathDB" id="FungiDB:AB675_6948"/>
<comment type="caution">
    <text evidence="2">The sequence shown here is derived from an EMBL/GenBank/DDBJ whole genome shotgun (WGS) entry which is preliminary data.</text>
</comment>
<dbReference type="PANTHER" id="PTHR12242:SF1">
    <property type="entry name" value="MYND-TYPE DOMAIN-CONTAINING PROTEIN"/>
    <property type="match status" value="1"/>
</dbReference>
<feature type="transmembrane region" description="Helical" evidence="1">
    <location>
        <begin position="20"/>
        <end position="46"/>
    </location>
</feature>
<organism evidence="2 3">
    <name type="scientific">Cyphellophora attinorum</name>
    <dbReference type="NCBI Taxonomy" id="1664694"/>
    <lineage>
        <taxon>Eukaryota</taxon>
        <taxon>Fungi</taxon>
        <taxon>Dikarya</taxon>
        <taxon>Ascomycota</taxon>
        <taxon>Pezizomycotina</taxon>
        <taxon>Eurotiomycetes</taxon>
        <taxon>Chaetothyriomycetidae</taxon>
        <taxon>Chaetothyriales</taxon>
        <taxon>Cyphellophoraceae</taxon>
        <taxon>Cyphellophora</taxon>
    </lineage>
</organism>
<proteinExistence type="predicted"/>
<dbReference type="Proteomes" id="UP000038010">
    <property type="component" value="Unassembled WGS sequence"/>
</dbReference>
<sequence>MRSLYNLLGVDNDHYALPFVTSWAFGPGILAVVRLLISSYAFVVIFVTYGVRPEGIGHSFSYFTELSYWGVAFYTLIAGIHGVVYSLRGRSWLDSWPRPLQALHGFYYTTIVTFPFLVTIVYWSILSPDPWYTVGVDRWRDLSKHGLNSAIALFELILPATRRPPWLHLPGLIFLLALYLALAYITHETEGFYPYNFLDPNDGTGTLVGYIFGILAGACVIFIIVWFAIWARKSFTPEGKKSRYDNEGIRGADIEMVASQTAKGPQANHDHGERRV</sequence>
<accession>A0A0N1P129</accession>
<dbReference type="EMBL" id="LFJN01000005">
    <property type="protein sequence ID" value="KPI43165.1"/>
    <property type="molecule type" value="Genomic_DNA"/>
</dbReference>
<feature type="transmembrane region" description="Helical" evidence="1">
    <location>
        <begin position="66"/>
        <end position="85"/>
    </location>
</feature>